<reference evidence="1" key="2">
    <citation type="journal article" date="2015" name="Data Brief">
        <title>Shoot transcriptome of the giant reed, Arundo donax.</title>
        <authorList>
            <person name="Barrero R.A."/>
            <person name="Guerrero F.D."/>
            <person name="Moolhuijzen P."/>
            <person name="Goolsby J.A."/>
            <person name="Tidwell J."/>
            <person name="Bellgard S.E."/>
            <person name="Bellgard M.I."/>
        </authorList>
    </citation>
    <scope>NUCLEOTIDE SEQUENCE</scope>
    <source>
        <tissue evidence="1">Shoot tissue taken approximately 20 cm above the soil surface</tissue>
    </source>
</reference>
<proteinExistence type="predicted"/>
<dbReference type="EMBL" id="GBRH01242520">
    <property type="protein sequence ID" value="JAD55375.1"/>
    <property type="molecule type" value="Transcribed_RNA"/>
</dbReference>
<sequence>MRRRRRNLYQKN</sequence>
<organism evidence="1">
    <name type="scientific">Arundo donax</name>
    <name type="common">Giant reed</name>
    <name type="synonym">Donax arundinaceus</name>
    <dbReference type="NCBI Taxonomy" id="35708"/>
    <lineage>
        <taxon>Eukaryota</taxon>
        <taxon>Viridiplantae</taxon>
        <taxon>Streptophyta</taxon>
        <taxon>Embryophyta</taxon>
        <taxon>Tracheophyta</taxon>
        <taxon>Spermatophyta</taxon>
        <taxon>Magnoliopsida</taxon>
        <taxon>Liliopsida</taxon>
        <taxon>Poales</taxon>
        <taxon>Poaceae</taxon>
        <taxon>PACMAD clade</taxon>
        <taxon>Arundinoideae</taxon>
        <taxon>Arundineae</taxon>
        <taxon>Arundo</taxon>
    </lineage>
</organism>
<protein>
    <submittedName>
        <fullName evidence="1">Uncharacterized protein</fullName>
    </submittedName>
</protein>
<accession>A0A0A9B2H0</accession>
<reference evidence="1" key="1">
    <citation type="submission" date="2014-09" db="EMBL/GenBank/DDBJ databases">
        <authorList>
            <person name="Magalhaes I.L.F."/>
            <person name="Oliveira U."/>
            <person name="Santos F.R."/>
            <person name="Vidigal T.H.D.A."/>
            <person name="Brescovit A.D."/>
            <person name="Santos A.J."/>
        </authorList>
    </citation>
    <scope>NUCLEOTIDE SEQUENCE</scope>
    <source>
        <tissue evidence="1">Shoot tissue taken approximately 20 cm above the soil surface</tissue>
    </source>
</reference>
<name>A0A0A9B2H0_ARUDO</name>
<evidence type="ECO:0000313" key="1">
    <source>
        <dbReference type="EMBL" id="JAD55375.1"/>
    </source>
</evidence>